<sequence>MDEPCSSNALPPFLTKTYEMVDDPLTNSIVSWSDSNRSFIVWNTPEFAGELLPKYFKHNNFSSFIRQLNTYGFRKTDPEQWEFANDDFIGGQPELLKNIYRRKPVHSHSGQRTPQSQLSESERQGYKDNIDRLKSDKEALCLELQRYKQEEQGLKLQVGNMTKLVQHVEQKHKNMMSLLAEALQKRMLTLELMPESDIKDKKRMFLGNIYLTETSSGKSNQIISQLINEEDLDASSLLPFDKYLLEQLDSALSFWESILMNTGPKCVAHSPSPVLDESTSRAESPALSYTQPNANDVSVGPHISQIDINFEPNTAVATDNTASEVQVTANPTYVPTGVNDVFWEQFLTENPGCADASEVRSDRKTTEGKKNESKHLDNGRFWWNMRSLSNHPEQLGHLTPPERT</sequence>
<feature type="region of interest" description="Disordered" evidence="13">
    <location>
        <begin position="104"/>
        <end position="125"/>
    </location>
</feature>
<feature type="domain" description="HSF-type DNA-binding" evidence="14">
    <location>
        <begin position="9"/>
        <end position="102"/>
    </location>
</feature>
<keyword evidence="5" id="KW-0346">Stress response</keyword>
<reference evidence="15 16" key="1">
    <citation type="submission" date="2024-11" db="EMBL/GenBank/DDBJ databases">
        <title>A near-complete genome assembly of Cinchona calisaya.</title>
        <authorList>
            <person name="Lian D.C."/>
            <person name="Zhao X.W."/>
            <person name="Wei L."/>
        </authorList>
    </citation>
    <scope>NUCLEOTIDE SEQUENCE [LARGE SCALE GENOMIC DNA]</scope>
    <source>
        <tissue evidence="15">Nenye</tissue>
    </source>
</reference>
<evidence type="ECO:0000256" key="10">
    <source>
        <dbReference type="ARBA" id="ARBA00055747"/>
    </source>
</evidence>
<feature type="compositionally biased region" description="Polar residues" evidence="13">
    <location>
        <begin position="108"/>
        <end position="119"/>
    </location>
</feature>
<dbReference type="EMBL" id="JBJUIK010000008">
    <property type="protein sequence ID" value="KAL3520143.1"/>
    <property type="molecule type" value="Genomic_DNA"/>
</dbReference>
<evidence type="ECO:0000259" key="14">
    <source>
        <dbReference type="SMART" id="SM00415"/>
    </source>
</evidence>
<dbReference type="InterPro" id="IPR000232">
    <property type="entry name" value="HSF_DNA-bd"/>
</dbReference>
<dbReference type="Proteomes" id="UP001630127">
    <property type="component" value="Unassembled WGS sequence"/>
</dbReference>
<evidence type="ECO:0000256" key="4">
    <source>
        <dbReference type="ARBA" id="ARBA00023015"/>
    </source>
</evidence>
<keyword evidence="3" id="KW-0597">Phosphoprotein</keyword>
<evidence type="ECO:0000256" key="11">
    <source>
        <dbReference type="ARBA" id="ARBA00081483"/>
    </source>
</evidence>
<dbReference type="InterPro" id="IPR036388">
    <property type="entry name" value="WH-like_DNA-bd_sf"/>
</dbReference>
<dbReference type="GO" id="GO:0003677">
    <property type="term" value="F:DNA binding"/>
    <property type="evidence" value="ECO:0007669"/>
    <property type="project" value="UniProtKB-KW"/>
</dbReference>
<evidence type="ECO:0000256" key="2">
    <source>
        <dbReference type="ARBA" id="ARBA00006403"/>
    </source>
</evidence>
<organism evidence="15 16">
    <name type="scientific">Cinchona calisaya</name>
    <dbReference type="NCBI Taxonomy" id="153742"/>
    <lineage>
        <taxon>Eukaryota</taxon>
        <taxon>Viridiplantae</taxon>
        <taxon>Streptophyta</taxon>
        <taxon>Embryophyta</taxon>
        <taxon>Tracheophyta</taxon>
        <taxon>Spermatophyta</taxon>
        <taxon>Magnoliopsida</taxon>
        <taxon>eudicotyledons</taxon>
        <taxon>Gunneridae</taxon>
        <taxon>Pentapetalae</taxon>
        <taxon>asterids</taxon>
        <taxon>lamiids</taxon>
        <taxon>Gentianales</taxon>
        <taxon>Rubiaceae</taxon>
        <taxon>Cinchonoideae</taxon>
        <taxon>Cinchoneae</taxon>
        <taxon>Cinchona</taxon>
    </lineage>
</organism>
<evidence type="ECO:0000256" key="9">
    <source>
        <dbReference type="ARBA" id="ARBA00023242"/>
    </source>
</evidence>
<dbReference type="InterPro" id="IPR036390">
    <property type="entry name" value="WH_DNA-bd_sf"/>
</dbReference>
<dbReference type="FunFam" id="1.10.10.10:FF:000057">
    <property type="entry name" value="Heat shock transcription factor 1"/>
    <property type="match status" value="1"/>
</dbReference>
<evidence type="ECO:0000256" key="6">
    <source>
        <dbReference type="ARBA" id="ARBA00023125"/>
    </source>
</evidence>
<comment type="subcellular location">
    <subcellularLocation>
        <location evidence="1">Nucleus</location>
    </subcellularLocation>
</comment>
<keyword evidence="8" id="KW-0804">Transcription</keyword>
<dbReference type="GO" id="GO:0005634">
    <property type="term" value="C:nucleus"/>
    <property type="evidence" value="ECO:0007669"/>
    <property type="project" value="UniProtKB-SubCell"/>
</dbReference>
<dbReference type="PANTHER" id="PTHR10015:SF161">
    <property type="entry name" value="HEAT STRESS TRANSCRIPTION FACTOR A-4A"/>
    <property type="match status" value="1"/>
</dbReference>
<proteinExistence type="inferred from homology"/>
<comment type="caution">
    <text evidence="15">The sequence shown here is derived from an EMBL/GenBank/DDBJ whole genome shotgun (WGS) entry which is preliminary data.</text>
</comment>
<feature type="compositionally biased region" description="Basic and acidic residues" evidence="13">
    <location>
        <begin position="357"/>
        <end position="374"/>
    </location>
</feature>
<evidence type="ECO:0000313" key="16">
    <source>
        <dbReference type="Proteomes" id="UP001630127"/>
    </source>
</evidence>
<evidence type="ECO:0000256" key="5">
    <source>
        <dbReference type="ARBA" id="ARBA00023016"/>
    </source>
</evidence>
<gene>
    <name evidence="15" type="ORF">ACH5RR_018292</name>
</gene>
<evidence type="ECO:0000256" key="7">
    <source>
        <dbReference type="ARBA" id="ARBA00023159"/>
    </source>
</evidence>
<keyword evidence="6" id="KW-0238">DNA-binding</keyword>
<keyword evidence="4" id="KW-0805">Transcription regulation</keyword>
<dbReference type="Pfam" id="PF00447">
    <property type="entry name" value="HSF_DNA-bind"/>
    <property type="match status" value="1"/>
</dbReference>
<protein>
    <recommendedName>
        <fullName evidence="11">Heat stress transcription factor</fullName>
    </recommendedName>
</protein>
<evidence type="ECO:0000256" key="8">
    <source>
        <dbReference type="ARBA" id="ARBA00023163"/>
    </source>
</evidence>
<dbReference type="PRINTS" id="PR00056">
    <property type="entry name" value="HSFDOMAIN"/>
</dbReference>
<evidence type="ECO:0000256" key="1">
    <source>
        <dbReference type="ARBA" id="ARBA00004123"/>
    </source>
</evidence>
<keyword evidence="16" id="KW-1185">Reference proteome</keyword>
<name>A0ABD2ZR54_9GENT</name>
<comment type="similarity">
    <text evidence="2 12">Belongs to the HSF family.</text>
</comment>
<evidence type="ECO:0000256" key="13">
    <source>
        <dbReference type="SAM" id="MobiDB-lite"/>
    </source>
</evidence>
<evidence type="ECO:0000256" key="3">
    <source>
        <dbReference type="ARBA" id="ARBA00022553"/>
    </source>
</evidence>
<keyword evidence="9" id="KW-0539">Nucleus</keyword>
<comment type="function">
    <text evidence="10">DNA-binding protein that specifically binds heat shock promoter elements (HSE) and activates transcription.</text>
</comment>
<evidence type="ECO:0000313" key="15">
    <source>
        <dbReference type="EMBL" id="KAL3520143.1"/>
    </source>
</evidence>
<dbReference type="SMART" id="SM00415">
    <property type="entry name" value="HSF"/>
    <property type="match status" value="1"/>
</dbReference>
<feature type="region of interest" description="Disordered" evidence="13">
    <location>
        <begin position="355"/>
        <end position="374"/>
    </location>
</feature>
<dbReference type="SUPFAM" id="SSF46785">
    <property type="entry name" value="Winged helix' DNA-binding domain"/>
    <property type="match status" value="1"/>
</dbReference>
<dbReference type="PANTHER" id="PTHR10015">
    <property type="entry name" value="HEAT SHOCK TRANSCRIPTION FACTOR"/>
    <property type="match status" value="1"/>
</dbReference>
<accession>A0ABD2ZR54</accession>
<dbReference type="AlphaFoldDB" id="A0ABD2ZR54"/>
<evidence type="ECO:0000256" key="12">
    <source>
        <dbReference type="RuleBase" id="RU004020"/>
    </source>
</evidence>
<keyword evidence="7" id="KW-0010">Activator</keyword>
<dbReference type="Gene3D" id="1.10.10.10">
    <property type="entry name" value="Winged helix-like DNA-binding domain superfamily/Winged helix DNA-binding domain"/>
    <property type="match status" value="1"/>
</dbReference>